<feature type="transmembrane region" description="Helical" evidence="14">
    <location>
        <begin position="306"/>
        <end position="330"/>
    </location>
</feature>
<evidence type="ECO:0000256" key="12">
    <source>
        <dbReference type="ARBA" id="ARBA00023288"/>
    </source>
</evidence>
<organism evidence="18 19">
    <name type="scientific">Macrophomina phaseolina</name>
    <dbReference type="NCBI Taxonomy" id="35725"/>
    <lineage>
        <taxon>Eukaryota</taxon>
        <taxon>Fungi</taxon>
        <taxon>Dikarya</taxon>
        <taxon>Ascomycota</taxon>
        <taxon>Pezizomycotina</taxon>
        <taxon>Dothideomycetes</taxon>
        <taxon>Dothideomycetes incertae sedis</taxon>
        <taxon>Botryosphaeriales</taxon>
        <taxon>Botryosphaeriaceae</taxon>
        <taxon>Macrophomina</taxon>
    </lineage>
</organism>
<dbReference type="InterPro" id="IPR052337">
    <property type="entry name" value="SAT4-like"/>
</dbReference>
<dbReference type="InterPro" id="IPR008427">
    <property type="entry name" value="Extracellular_membr_CFEM_dom"/>
</dbReference>
<evidence type="ECO:0000256" key="10">
    <source>
        <dbReference type="ARBA" id="ARBA00023136"/>
    </source>
</evidence>
<feature type="transmembrane region" description="Helical" evidence="14">
    <location>
        <begin position="157"/>
        <end position="174"/>
    </location>
</feature>
<evidence type="ECO:0000256" key="14">
    <source>
        <dbReference type="SAM" id="Phobius"/>
    </source>
</evidence>
<evidence type="ECO:0000259" key="16">
    <source>
        <dbReference type="Pfam" id="PF05730"/>
    </source>
</evidence>
<dbReference type="Proteomes" id="UP000774617">
    <property type="component" value="Unassembled WGS sequence"/>
</dbReference>
<feature type="transmembrane region" description="Helical" evidence="14">
    <location>
        <begin position="71"/>
        <end position="90"/>
    </location>
</feature>
<keyword evidence="19" id="KW-1185">Reference proteome</keyword>
<keyword evidence="6" id="KW-0325">Glycoprotein</keyword>
<keyword evidence="9 14" id="KW-1133">Transmembrane helix</keyword>
<evidence type="ECO:0000313" key="18">
    <source>
        <dbReference type="EMBL" id="KAH7021681.1"/>
    </source>
</evidence>
<evidence type="ECO:0000256" key="8">
    <source>
        <dbReference type="ARBA" id="ARBA00022729"/>
    </source>
</evidence>
<feature type="domain" description="Rhodopsin" evidence="17">
    <location>
        <begin position="90"/>
        <end position="329"/>
    </location>
</feature>
<keyword evidence="8 15" id="KW-0732">Signal</keyword>
<evidence type="ECO:0000256" key="5">
    <source>
        <dbReference type="ARBA" id="ARBA00022525"/>
    </source>
</evidence>
<evidence type="ECO:0000256" key="1">
    <source>
        <dbReference type="ARBA" id="ARBA00004141"/>
    </source>
</evidence>
<evidence type="ECO:0000256" key="9">
    <source>
        <dbReference type="ARBA" id="ARBA00022989"/>
    </source>
</evidence>
<evidence type="ECO:0000256" key="2">
    <source>
        <dbReference type="ARBA" id="ARBA00004589"/>
    </source>
</evidence>
<keyword evidence="7 14" id="KW-0812">Transmembrane</keyword>
<feature type="chain" id="PRO_5047126756" description="Extracellular membrane protein CFEM domain-containing protein" evidence="15">
    <location>
        <begin position="21"/>
        <end position="370"/>
    </location>
</feature>
<evidence type="ECO:0008006" key="20">
    <source>
        <dbReference type="Google" id="ProtNLM"/>
    </source>
</evidence>
<dbReference type="PANTHER" id="PTHR33048">
    <property type="entry name" value="PTH11-LIKE INTEGRAL MEMBRANE PROTEIN (AFU_ORTHOLOGUE AFUA_5G11245)"/>
    <property type="match status" value="1"/>
</dbReference>
<evidence type="ECO:0000256" key="7">
    <source>
        <dbReference type="ARBA" id="ARBA00022692"/>
    </source>
</evidence>
<keyword evidence="11" id="KW-1015">Disulfide bond</keyword>
<evidence type="ECO:0000256" key="4">
    <source>
        <dbReference type="ARBA" id="ARBA00010031"/>
    </source>
</evidence>
<name>A0ABQ8FSC4_9PEZI</name>
<feature type="signal peptide" evidence="15">
    <location>
        <begin position="1"/>
        <end position="20"/>
    </location>
</feature>
<keyword evidence="12" id="KW-0449">Lipoprotein</keyword>
<evidence type="ECO:0000313" key="19">
    <source>
        <dbReference type="Proteomes" id="UP000774617"/>
    </source>
</evidence>
<keyword evidence="5" id="KW-0964">Secreted</keyword>
<evidence type="ECO:0000256" key="11">
    <source>
        <dbReference type="ARBA" id="ARBA00023157"/>
    </source>
</evidence>
<evidence type="ECO:0000256" key="13">
    <source>
        <dbReference type="ARBA" id="ARBA00038359"/>
    </source>
</evidence>
<gene>
    <name evidence="18" type="ORF">B0J12DRAFT_773856</name>
</gene>
<dbReference type="InterPro" id="IPR049326">
    <property type="entry name" value="Rhodopsin_dom_fungi"/>
</dbReference>
<evidence type="ECO:0000256" key="15">
    <source>
        <dbReference type="SAM" id="SignalP"/>
    </source>
</evidence>
<keyword evidence="10 14" id="KW-0472">Membrane</keyword>
<feature type="domain" description="CFEM" evidence="16">
    <location>
        <begin position="20"/>
        <end position="63"/>
    </location>
</feature>
<accession>A0ABQ8FSC4</accession>
<dbReference type="PANTHER" id="PTHR33048:SF160">
    <property type="entry name" value="SAT4 FAMILY MEMBRANE PROTEIN"/>
    <property type="match status" value="1"/>
</dbReference>
<comment type="similarity">
    <text evidence="13">Belongs to the SAT4 family.</text>
</comment>
<reference evidence="18 19" key="1">
    <citation type="journal article" date="2021" name="Nat. Commun.">
        <title>Genetic determinants of endophytism in the Arabidopsis root mycobiome.</title>
        <authorList>
            <person name="Mesny F."/>
            <person name="Miyauchi S."/>
            <person name="Thiergart T."/>
            <person name="Pickel B."/>
            <person name="Atanasova L."/>
            <person name="Karlsson M."/>
            <person name="Huettel B."/>
            <person name="Barry K.W."/>
            <person name="Haridas S."/>
            <person name="Chen C."/>
            <person name="Bauer D."/>
            <person name="Andreopoulos W."/>
            <person name="Pangilinan J."/>
            <person name="LaButti K."/>
            <person name="Riley R."/>
            <person name="Lipzen A."/>
            <person name="Clum A."/>
            <person name="Drula E."/>
            <person name="Henrissat B."/>
            <person name="Kohler A."/>
            <person name="Grigoriev I.V."/>
            <person name="Martin F.M."/>
            <person name="Hacquard S."/>
        </authorList>
    </citation>
    <scope>NUCLEOTIDE SEQUENCE [LARGE SCALE GENOMIC DNA]</scope>
    <source>
        <strain evidence="18 19">MPI-SDFR-AT-0080</strain>
    </source>
</reference>
<dbReference type="Pfam" id="PF05730">
    <property type="entry name" value="CFEM"/>
    <property type="match status" value="1"/>
</dbReference>
<feature type="transmembrane region" description="Helical" evidence="14">
    <location>
        <begin position="268"/>
        <end position="286"/>
    </location>
</feature>
<comment type="similarity">
    <text evidence="4">Belongs to the RBT5 family.</text>
</comment>
<comment type="caution">
    <text evidence="18">The sequence shown here is derived from an EMBL/GenBank/DDBJ whole genome shotgun (WGS) entry which is preliminary data.</text>
</comment>
<proteinExistence type="inferred from homology"/>
<sequence>MSTFLDFLLMVALVGEIAICTPLDQQCLCSNGEAAQFVDICVRSNCTVKEQLAAKNASQTACHATVRDETMLISGFGLGGGAVALLAFALRALSRMTSQPANCGMDDYMMMLAMVAIIPFSVFSLILARNGLGKDIWTLSPDNIDRVLYVYYIDEPLYLASTALTKISILYFYLRIFPNESFRRATATLIACCIAYFIVFATVSVFQCRPISAAWKHWDGEHSGECNNVNAQGWACAVANIILDISIIMLPLPQLAKLKMSVGKKARLFAILSVGLFVTLVSVLRLESLIQFANSENPTWEYVQMGYWSTIEVHTGVVCACMPAISSLLFRSIRKPAGNSEHHGKDGSSVHICRASFELGPASKSSNASM</sequence>
<evidence type="ECO:0000259" key="17">
    <source>
        <dbReference type="Pfam" id="PF20684"/>
    </source>
</evidence>
<evidence type="ECO:0000256" key="3">
    <source>
        <dbReference type="ARBA" id="ARBA00004613"/>
    </source>
</evidence>
<protein>
    <recommendedName>
        <fullName evidence="20">Extracellular membrane protein CFEM domain-containing protein</fullName>
    </recommendedName>
</protein>
<keyword evidence="6" id="KW-0336">GPI-anchor</keyword>
<dbReference type="EMBL" id="JAGTJR010000065">
    <property type="protein sequence ID" value="KAH7021681.1"/>
    <property type="molecule type" value="Genomic_DNA"/>
</dbReference>
<feature type="transmembrane region" description="Helical" evidence="14">
    <location>
        <begin position="111"/>
        <end position="132"/>
    </location>
</feature>
<evidence type="ECO:0000256" key="6">
    <source>
        <dbReference type="ARBA" id="ARBA00022622"/>
    </source>
</evidence>
<feature type="transmembrane region" description="Helical" evidence="14">
    <location>
        <begin position="186"/>
        <end position="206"/>
    </location>
</feature>
<dbReference type="Pfam" id="PF20684">
    <property type="entry name" value="Fung_rhodopsin"/>
    <property type="match status" value="1"/>
</dbReference>
<comment type="subcellular location">
    <subcellularLocation>
        <location evidence="2">Membrane</location>
        <topology evidence="2">Lipid-anchor</topology>
        <topology evidence="2">GPI-anchor</topology>
    </subcellularLocation>
    <subcellularLocation>
        <location evidence="1">Membrane</location>
        <topology evidence="1">Multi-pass membrane protein</topology>
    </subcellularLocation>
    <subcellularLocation>
        <location evidence="3">Secreted</location>
    </subcellularLocation>
</comment>